<gene>
    <name evidence="1" type="ORF">ALC53_01631</name>
</gene>
<proteinExistence type="predicted"/>
<reference evidence="1 2" key="1">
    <citation type="submission" date="2015-09" db="EMBL/GenBank/DDBJ databases">
        <title>Atta colombica WGS genome.</title>
        <authorList>
            <person name="Nygaard S."/>
            <person name="Hu H."/>
            <person name="Boomsma J."/>
            <person name="Zhang G."/>
        </authorList>
    </citation>
    <scope>NUCLEOTIDE SEQUENCE [LARGE SCALE GENOMIC DNA]</scope>
    <source>
        <strain evidence="1">Treedump-2</strain>
        <tissue evidence="1">Whole body</tissue>
    </source>
</reference>
<keyword evidence="2" id="KW-1185">Reference proteome</keyword>
<name>A0A195BUC3_9HYME</name>
<dbReference type="Proteomes" id="UP000078540">
    <property type="component" value="Unassembled WGS sequence"/>
</dbReference>
<evidence type="ECO:0000313" key="1">
    <source>
        <dbReference type="EMBL" id="KYM91219.1"/>
    </source>
</evidence>
<accession>A0A195BUC3</accession>
<evidence type="ECO:0000313" key="2">
    <source>
        <dbReference type="Proteomes" id="UP000078540"/>
    </source>
</evidence>
<organism evidence="1 2">
    <name type="scientific">Atta colombica</name>
    <dbReference type="NCBI Taxonomy" id="520822"/>
    <lineage>
        <taxon>Eukaryota</taxon>
        <taxon>Metazoa</taxon>
        <taxon>Ecdysozoa</taxon>
        <taxon>Arthropoda</taxon>
        <taxon>Hexapoda</taxon>
        <taxon>Insecta</taxon>
        <taxon>Pterygota</taxon>
        <taxon>Neoptera</taxon>
        <taxon>Endopterygota</taxon>
        <taxon>Hymenoptera</taxon>
        <taxon>Apocrita</taxon>
        <taxon>Aculeata</taxon>
        <taxon>Formicoidea</taxon>
        <taxon>Formicidae</taxon>
        <taxon>Myrmicinae</taxon>
        <taxon>Atta</taxon>
    </lineage>
</organism>
<protein>
    <submittedName>
        <fullName evidence="1">Uncharacterized protein</fullName>
    </submittedName>
</protein>
<dbReference type="AlphaFoldDB" id="A0A195BUC3"/>
<dbReference type="EMBL" id="KQ976408">
    <property type="protein sequence ID" value="KYM91219.1"/>
    <property type="molecule type" value="Genomic_DNA"/>
</dbReference>
<sequence length="114" mass="12445">MYFKLHLVSLTVCQLRSDGAKSGELRQSGVHPCCSLLQGSCEQVMRVSVKVDLLVGSCDDQVYGIINGSVDVNARRDQEAGWQKGTKEENWAEGTKGHAISSLRLTNVTLVSCF</sequence>